<protein>
    <submittedName>
        <fullName evidence="9">Peptide/nickel transport system ATP-binding protein/oligopeptide transport system ATP-binding protein</fullName>
    </submittedName>
</protein>
<evidence type="ECO:0000256" key="5">
    <source>
        <dbReference type="ARBA" id="ARBA00022741"/>
    </source>
</evidence>
<dbReference type="RefSeq" id="WP_092370736.1">
    <property type="nucleotide sequence ID" value="NZ_BMGV01000012.1"/>
</dbReference>
<dbReference type="SMART" id="SM00382">
    <property type="entry name" value="AAA"/>
    <property type="match status" value="1"/>
</dbReference>
<keyword evidence="7" id="KW-0472">Membrane</keyword>
<dbReference type="Pfam" id="PF08352">
    <property type="entry name" value="oligo_HPY"/>
    <property type="match status" value="1"/>
</dbReference>
<dbReference type="Proteomes" id="UP000199379">
    <property type="component" value="Unassembled WGS sequence"/>
</dbReference>
<reference evidence="9 10" key="1">
    <citation type="submission" date="2016-10" db="EMBL/GenBank/DDBJ databases">
        <authorList>
            <person name="de Groot N.N."/>
        </authorList>
    </citation>
    <scope>NUCLEOTIDE SEQUENCE [LARGE SCALE GENOMIC DNA]</scope>
    <source>
        <strain evidence="9 10">DSM 29340</strain>
    </source>
</reference>
<dbReference type="EMBL" id="FNYD01000013">
    <property type="protein sequence ID" value="SEK04607.1"/>
    <property type="molecule type" value="Genomic_DNA"/>
</dbReference>
<evidence type="ECO:0000259" key="8">
    <source>
        <dbReference type="PROSITE" id="PS50893"/>
    </source>
</evidence>
<sequence length="325" mass="34636">MNSLFDISGLRIDLDAHGDRLSPVGPVDLTLAKDECLGIVGESGSGKSLTLKALLGLLPDGLSMGAGQIRIEKGGDLVACQPERLRGHRVGLISQEPGAALDPLMRVGGLIAEVVQRHAGCSRTEAAARAVDLMRQVGIPDPERRARFWPHELSGGLKQRIVIAMALACDSDILLCDEPTTALDVTIQAQIIRLLRDLRDKRSLSLIFVTHDLALIHEIADRVAVMYAGLIVETGPTEAVFADPRHPYTRALLAAIPDMDSPDADLQPIAGAPPAATEFGEGCRFAPRCRMSSAACVAGQPELEPTGAGTQVACVNWRRSEKDAP</sequence>
<evidence type="ECO:0000256" key="2">
    <source>
        <dbReference type="ARBA" id="ARBA00005417"/>
    </source>
</evidence>
<dbReference type="AlphaFoldDB" id="A0A1H7DUU4"/>
<evidence type="ECO:0000256" key="7">
    <source>
        <dbReference type="ARBA" id="ARBA00023136"/>
    </source>
</evidence>
<dbReference type="SUPFAM" id="SSF52540">
    <property type="entry name" value="P-loop containing nucleoside triphosphate hydrolases"/>
    <property type="match status" value="1"/>
</dbReference>
<evidence type="ECO:0000313" key="10">
    <source>
        <dbReference type="Proteomes" id="UP000199379"/>
    </source>
</evidence>
<dbReference type="PROSITE" id="PS50893">
    <property type="entry name" value="ABC_TRANSPORTER_2"/>
    <property type="match status" value="1"/>
</dbReference>
<proteinExistence type="inferred from homology"/>
<dbReference type="InterPro" id="IPR050388">
    <property type="entry name" value="ABC_Ni/Peptide_Import"/>
</dbReference>
<gene>
    <name evidence="9" type="ORF">SAMN05444007_11360</name>
</gene>
<dbReference type="NCBIfam" id="TIGR01727">
    <property type="entry name" value="oligo_HPY"/>
    <property type="match status" value="1"/>
</dbReference>
<feature type="domain" description="ABC transporter" evidence="8">
    <location>
        <begin position="2"/>
        <end position="253"/>
    </location>
</feature>
<comment type="similarity">
    <text evidence="2">Belongs to the ABC transporter superfamily.</text>
</comment>
<dbReference type="PANTHER" id="PTHR43297">
    <property type="entry name" value="OLIGOPEPTIDE TRANSPORT ATP-BINDING PROTEIN APPD"/>
    <property type="match status" value="1"/>
</dbReference>
<comment type="subcellular location">
    <subcellularLocation>
        <location evidence="1">Cell inner membrane</location>
        <topology evidence="1">Peripheral membrane protein</topology>
    </subcellularLocation>
</comment>
<keyword evidence="5" id="KW-0547">Nucleotide-binding</keyword>
<dbReference type="InterPro" id="IPR027417">
    <property type="entry name" value="P-loop_NTPase"/>
</dbReference>
<dbReference type="GO" id="GO:0005524">
    <property type="term" value="F:ATP binding"/>
    <property type="evidence" value="ECO:0007669"/>
    <property type="project" value="UniProtKB-KW"/>
</dbReference>
<dbReference type="GO" id="GO:0055085">
    <property type="term" value="P:transmembrane transport"/>
    <property type="evidence" value="ECO:0007669"/>
    <property type="project" value="UniProtKB-ARBA"/>
</dbReference>
<dbReference type="CDD" id="cd03257">
    <property type="entry name" value="ABC_NikE_OppD_transporters"/>
    <property type="match status" value="1"/>
</dbReference>
<dbReference type="Pfam" id="PF00005">
    <property type="entry name" value="ABC_tran"/>
    <property type="match status" value="1"/>
</dbReference>
<evidence type="ECO:0000313" key="9">
    <source>
        <dbReference type="EMBL" id="SEK04607.1"/>
    </source>
</evidence>
<keyword evidence="10" id="KW-1185">Reference proteome</keyword>
<dbReference type="PANTHER" id="PTHR43297:SF2">
    <property type="entry name" value="DIPEPTIDE TRANSPORT ATP-BINDING PROTEIN DPPD"/>
    <property type="match status" value="1"/>
</dbReference>
<dbReference type="OrthoDB" id="9802264at2"/>
<keyword evidence="6 9" id="KW-0067">ATP-binding</keyword>
<evidence type="ECO:0000256" key="4">
    <source>
        <dbReference type="ARBA" id="ARBA00022475"/>
    </source>
</evidence>
<accession>A0A1H7DUU4</accession>
<dbReference type="Gene3D" id="3.40.50.300">
    <property type="entry name" value="P-loop containing nucleotide triphosphate hydrolases"/>
    <property type="match status" value="1"/>
</dbReference>
<dbReference type="InterPro" id="IPR013563">
    <property type="entry name" value="Oligopep_ABC_C"/>
</dbReference>
<evidence type="ECO:0000256" key="3">
    <source>
        <dbReference type="ARBA" id="ARBA00022448"/>
    </source>
</evidence>
<dbReference type="GO" id="GO:0016887">
    <property type="term" value="F:ATP hydrolysis activity"/>
    <property type="evidence" value="ECO:0007669"/>
    <property type="project" value="InterPro"/>
</dbReference>
<dbReference type="FunFam" id="3.40.50.300:FF:000016">
    <property type="entry name" value="Oligopeptide ABC transporter ATP-binding component"/>
    <property type="match status" value="1"/>
</dbReference>
<evidence type="ECO:0000256" key="1">
    <source>
        <dbReference type="ARBA" id="ARBA00004417"/>
    </source>
</evidence>
<keyword evidence="3" id="KW-0813">Transport</keyword>
<name>A0A1H7DUU4_9RHOB</name>
<evidence type="ECO:0000256" key="6">
    <source>
        <dbReference type="ARBA" id="ARBA00022840"/>
    </source>
</evidence>
<dbReference type="GO" id="GO:0005886">
    <property type="term" value="C:plasma membrane"/>
    <property type="evidence" value="ECO:0007669"/>
    <property type="project" value="UniProtKB-SubCell"/>
</dbReference>
<organism evidence="9 10">
    <name type="scientific">Cribrihabitans marinus</name>
    <dbReference type="NCBI Taxonomy" id="1227549"/>
    <lineage>
        <taxon>Bacteria</taxon>
        <taxon>Pseudomonadati</taxon>
        <taxon>Pseudomonadota</taxon>
        <taxon>Alphaproteobacteria</taxon>
        <taxon>Rhodobacterales</taxon>
        <taxon>Paracoccaceae</taxon>
        <taxon>Cribrihabitans</taxon>
    </lineage>
</organism>
<dbReference type="InterPro" id="IPR003439">
    <property type="entry name" value="ABC_transporter-like_ATP-bd"/>
</dbReference>
<keyword evidence="4" id="KW-1003">Cell membrane</keyword>
<dbReference type="InterPro" id="IPR003593">
    <property type="entry name" value="AAA+_ATPase"/>
</dbReference>
<dbReference type="STRING" id="1227549.SAMN05444007_11360"/>
<dbReference type="GO" id="GO:0015833">
    <property type="term" value="P:peptide transport"/>
    <property type="evidence" value="ECO:0007669"/>
    <property type="project" value="InterPro"/>
</dbReference>